<accession>A0A2S7W1E8</accession>
<dbReference type="AlphaFoldDB" id="A0A2S7W1E8"/>
<keyword evidence="3 6" id="KW-0812">Transmembrane</keyword>
<dbReference type="Proteomes" id="UP000238730">
    <property type="component" value="Unassembled WGS sequence"/>
</dbReference>
<evidence type="ECO:0000256" key="6">
    <source>
        <dbReference type="RuleBase" id="RU363076"/>
    </source>
</evidence>
<evidence type="ECO:0000313" key="7">
    <source>
        <dbReference type="EMBL" id="PQJ68177.1"/>
    </source>
</evidence>
<dbReference type="RefSeq" id="WP_105061167.1">
    <property type="nucleotide sequence ID" value="NZ_MSCJ01000001.1"/>
</dbReference>
<protein>
    <recommendedName>
        <fullName evidence="6">SURF1-like protein</fullName>
    </recommendedName>
</protein>
<evidence type="ECO:0000256" key="4">
    <source>
        <dbReference type="ARBA" id="ARBA00022989"/>
    </source>
</evidence>
<keyword evidence="6" id="KW-1003">Cell membrane</keyword>
<proteinExistence type="inferred from homology"/>
<dbReference type="PANTHER" id="PTHR23427">
    <property type="entry name" value="SURFEIT LOCUS PROTEIN"/>
    <property type="match status" value="1"/>
</dbReference>
<feature type="transmembrane region" description="Helical" evidence="6">
    <location>
        <begin position="200"/>
        <end position="221"/>
    </location>
</feature>
<keyword evidence="5 6" id="KW-0472">Membrane</keyword>
<dbReference type="CDD" id="cd06662">
    <property type="entry name" value="SURF1"/>
    <property type="match status" value="1"/>
</dbReference>
<organism evidence="7 8">
    <name type="scientific">Photobacterium angustum</name>
    <dbReference type="NCBI Taxonomy" id="661"/>
    <lineage>
        <taxon>Bacteria</taxon>
        <taxon>Pseudomonadati</taxon>
        <taxon>Pseudomonadota</taxon>
        <taxon>Gammaproteobacteria</taxon>
        <taxon>Vibrionales</taxon>
        <taxon>Vibrionaceae</taxon>
        <taxon>Photobacterium</taxon>
    </lineage>
</organism>
<dbReference type="OrthoDB" id="9789940at2"/>
<name>A0A2S7W1E8_PHOAN</name>
<comment type="caution">
    <text evidence="6">Lacks conserved residue(s) required for the propagation of feature annotation.</text>
</comment>
<dbReference type="Pfam" id="PF02104">
    <property type="entry name" value="SURF1"/>
    <property type="match status" value="1"/>
</dbReference>
<evidence type="ECO:0000256" key="3">
    <source>
        <dbReference type="ARBA" id="ARBA00022692"/>
    </source>
</evidence>
<dbReference type="GO" id="GO:0005886">
    <property type="term" value="C:plasma membrane"/>
    <property type="evidence" value="ECO:0007669"/>
    <property type="project" value="UniProtKB-SubCell"/>
</dbReference>
<comment type="similarity">
    <text evidence="2 6">Belongs to the SURF1 family.</text>
</comment>
<comment type="subcellular location">
    <subcellularLocation>
        <location evidence="6">Cell membrane</location>
        <topology evidence="6">Multi-pass membrane protein</topology>
    </subcellularLocation>
    <subcellularLocation>
        <location evidence="1">Membrane</location>
    </subcellularLocation>
</comment>
<comment type="caution">
    <text evidence="7">The sequence shown here is derived from an EMBL/GenBank/DDBJ whole genome shotgun (WGS) entry which is preliminary data.</text>
</comment>
<dbReference type="EMBL" id="MSCJ01000001">
    <property type="protein sequence ID" value="PQJ68177.1"/>
    <property type="molecule type" value="Genomic_DNA"/>
</dbReference>
<dbReference type="PROSITE" id="PS50895">
    <property type="entry name" value="SURF1"/>
    <property type="match status" value="1"/>
</dbReference>
<dbReference type="InterPro" id="IPR045214">
    <property type="entry name" value="Surf1/Surf4"/>
</dbReference>
<keyword evidence="4 6" id="KW-1133">Transmembrane helix</keyword>
<dbReference type="PANTHER" id="PTHR23427:SF2">
    <property type="entry name" value="SURFEIT LOCUS PROTEIN 1"/>
    <property type="match status" value="1"/>
</dbReference>
<evidence type="ECO:0000256" key="5">
    <source>
        <dbReference type="ARBA" id="ARBA00023136"/>
    </source>
</evidence>
<evidence type="ECO:0000313" key="8">
    <source>
        <dbReference type="Proteomes" id="UP000238730"/>
    </source>
</evidence>
<evidence type="ECO:0000256" key="1">
    <source>
        <dbReference type="ARBA" id="ARBA00004370"/>
    </source>
</evidence>
<gene>
    <name evidence="7" type="ORF">BTO08_12745</name>
</gene>
<evidence type="ECO:0000256" key="2">
    <source>
        <dbReference type="ARBA" id="ARBA00007165"/>
    </source>
</evidence>
<dbReference type="InterPro" id="IPR002994">
    <property type="entry name" value="Surf1/Shy1"/>
</dbReference>
<reference evidence="7 8" key="1">
    <citation type="submission" date="2016-12" db="EMBL/GenBank/DDBJ databases">
        <title>Diversity of luminous bacteria.</title>
        <authorList>
            <person name="Yoshizawa S."/>
            <person name="Kogure K."/>
        </authorList>
    </citation>
    <scope>NUCLEOTIDE SEQUENCE [LARGE SCALE GENOMIC DNA]</scope>
    <source>
        <strain evidence="7 8">LC1-200</strain>
    </source>
</reference>
<sequence length="227" mass="25708">MRKVAFVIFTFIVVCMLGRLGFWQLSRAAEKLKLQQRVEETIQTEPISDITQLPSTPVWHNVALTGVFDNQHPILLDNQLNNGQAGYHFYLPFLSQGQWILVNLGWIAAPPYRELYPVLPQFSGEKVITGLIAPTTSLLQLKPESSAVSWPLRVQNIEPAWLSQQLNRALPQWVVQIAATNPLALKQNWTPVVMKADKHYGYATQWFVLAFAVLGMAGWWLSRGNSE</sequence>